<dbReference type="InterPro" id="IPR013087">
    <property type="entry name" value="Znf_C2H2_type"/>
</dbReference>
<keyword evidence="3" id="KW-0677">Repeat</keyword>
<name>A0A2A4JDK3_HELVI</name>
<dbReference type="Gene3D" id="1.10.10.60">
    <property type="entry name" value="Homeodomain-like"/>
    <property type="match status" value="1"/>
</dbReference>
<dbReference type="SMART" id="SM00868">
    <property type="entry name" value="zf-AD"/>
    <property type="match status" value="2"/>
</dbReference>
<dbReference type="GO" id="GO:0008270">
    <property type="term" value="F:zinc ion binding"/>
    <property type="evidence" value="ECO:0007669"/>
    <property type="project" value="UniProtKB-UniRule"/>
</dbReference>
<evidence type="ECO:0000259" key="10">
    <source>
        <dbReference type="PROSITE" id="PS51915"/>
    </source>
</evidence>
<comment type="caution">
    <text evidence="11">The sequence shown here is derived from an EMBL/GenBank/DDBJ whole genome shotgun (WGS) entry which is preliminary data.</text>
</comment>
<feature type="compositionally biased region" description="Basic and acidic residues" evidence="8">
    <location>
        <begin position="182"/>
        <end position="192"/>
    </location>
</feature>
<evidence type="ECO:0000256" key="7">
    <source>
        <dbReference type="PROSITE-ProRule" id="PRU01263"/>
    </source>
</evidence>
<dbReference type="InterPro" id="IPR012934">
    <property type="entry name" value="Znf_AD"/>
</dbReference>
<feature type="domain" description="C2H2-type" evidence="9">
    <location>
        <begin position="439"/>
        <end position="462"/>
    </location>
</feature>
<dbReference type="PROSITE" id="PS51915">
    <property type="entry name" value="ZAD"/>
    <property type="match status" value="1"/>
</dbReference>
<sequence>MSEENTEVETYFGRCRCCLSYGYLKNMWTEHKFEEGTEIYGEMLVQCFALTWNISEAAVDQDQICETCIGRLRDAHDFKKTVMDSQEELLQQIDDTDVKEEKFEVEFLDEYNDSDEDVEAGYADTEYTATTGDTMDSVKNETEYEEVEFLEDDDEESSQAVDTDTSQVTDQPTPARRKKRPGRQDPDDEAPKRKWPKKLPKSERYKTYKQYSEEDLRNCLEEVRNQELSANEAAQKYNIPMKTVCGKLREEPKGQADSYREKSYQLLKEIKAILTFTNATPYKSKNVRYYCAYCSTDGPHFEDPDDLRTHTRTAHVTHRTEKIEYAMRPYWSNEILKLDIDNLLCTVCCVVINNWNDMFKHLKQKHNVLLDQAYTRVIPYILKPDLKCALCKESFSNYLHLDGHMNAHYNNYVCVDCGDTFLAQTRLKQHAKIHNVGKYPCSKCDKIFSLQKYRRKHEQLVHEQALKFKCLHCPEKFNGEYMRYLHCLEAHKEKVKIVTCELCGQTFSWRQHYLTHMRKKHYQNSPPDLESDGQVEMVKNKQGEKKFECSVCPKKYTTLNSLKQHKKQHETEK</sequence>
<dbReference type="Gene3D" id="3.30.160.60">
    <property type="entry name" value="Classic Zinc Finger"/>
    <property type="match status" value="4"/>
</dbReference>
<feature type="binding site" evidence="7">
    <location>
        <position position="15"/>
    </location>
    <ligand>
        <name>Zn(2+)</name>
        <dbReference type="ChEBI" id="CHEBI:29105"/>
    </ligand>
</feature>
<feature type="domain" description="C2H2-type" evidence="9">
    <location>
        <begin position="498"/>
        <end position="526"/>
    </location>
</feature>
<feature type="binding site" evidence="7">
    <location>
        <position position="65"/>
    </location>
    <ligand>
        <name>Zn(2+)</name>
        <dbReference type="ChEBI" id="CHEBI:29105"/>
    </ligand>
</feature>
<keyword evidence="4 6" id="KW-0863">Zinc-finger</keyword>
<evidence type="ECO:0000256" key="2">
    <source>
        <dbReference type="ARBA" id="ARBA00022723"/>
    </source>
</evidence>
<reference evidence="11" key="1">
    <citation type="submission" date="2017-09" db="EMBL/GenBank/DDBJ databases">
        <title>Contemporary evolution of a Lepidopteran species, Heliothis virescens, in response to modern agricultural practices.</title>
        <authorList>
            <person name="Fritz M.L."/>
            <person name="Deyonke A.M."/>
            <person name="Papanicolaou A."/>
            <person name="Micinski S."/>
            <person name="Westbrook J."/>
            <person name="Gould F."/>
        </authorList>
    </citation>
    <scope>NUCLEOTIDE SEQUENCE [LARGE SCALE GENOMIC DNA]</scope>
    <source>
        <strain evidence="11">HvINT-</strain>
        <tissue evidence="11">Whole body</tissue>
    </source>
</reference>
<dbReference type="SUPFAM" id="SSF57667">
    <property type="entry name" value="beta-beta-alpha zinc fingers"/>
    <property type="match status" value="2"/>
</dbReference>
<dbReference type="PANTHER" id="PTHR24379">
    <property type="entry name" value="KRAB AND ZINC FINGER DOMAIN-CONTAINING"/>
    <property type="match status" value="1"/>
</dbReference>
<evidence type="ECO:0000259" key="9">
    <source>
        <dbReference type="PROSITE" id="PS50157"/>
    </source>
</evidence>
<dbReference type="Pfam" id="PF00096">
    <property type="entry name" value="zf-C2H2"/>
    <property type="match status" value="1"/>
</dbReference>
<keyword evidence="2 7" id="KW-0479">Metal-binding</keyword>
<accession>A0A2A4JDK3</accession>
<feature type="region of interest" description="Disordered" evidence="8">
    <location>
        <begin position="126"/>
        <end position="199"/>
    </location>
</feature>
<dbReference type="PROSITE" id="PS00028">
    <property type="entry name" value="ZINC_FINGER_C2H2_1"/>
    <property type="match status" value="4"/>
</dbReference>
<feature type="compositionally biased region" description="Acidic residues" evidence="8">
    <location>
        <begin position="143"/>
        <end position="157"/>
    </location>
</feature>
<feature type="binding site" evidence="7">
    <location>
        <position position="18"/>
    </location>
    <ligand>
        <name>Zn(2+)</name>
        <dbReference type="ChEBI" id="CHEBI:29105"/>
    </ligand>
</feature>
<feature type="domain" description="C2H2-type" evidence="9">
    <location>
        <begin position="547"/>
        <end position="573"/>
    </location>
</feature>
<evidence type="ECO:0000256" key="4">
    <source>
        <dbReference type="ARBA" id="ARBA00022771"/>
    </source>
</evidence>
<dbReference type="AlphaFoldDB" id="A0A2A4JDK3"/>
<evidence type="ECO:0000256" key="3">
    <source>
        <dbReference type="ARBA" id="ARBA00022737"/>
    </source>
</evidence>
<comment type="subcellular location">
    <subcellularLocation>
        <location evidence="1">Nucleus</location>
    </subcellularLocation>
</comment>
<evidence type="ECO:0000256" key="1">
    <source>
        <dbReference type="ARBA" id="ARBA00004123"/>
    </source>
</evidence>
<feature type="binding site" evidence="7">
    <location>
        <position position="68"/>
    </location>
    <ligand>
        <name>Zn(2+)</name>
        <dbReference type="ChEBI" id="CHEBI:29105"/>
    </ligand>
</feature>
<dbReference type="SUPFAM" id="SSF46689">
    <property type="entry name" value="Homeodomain-like"/>
    <property type="match status" value="1"/>
</dbReference>
<feature type="compositionally biased region" description="Polar residues" evidence="8">
    <location>
        <begin position="158"/>
        <end position="172"/>
    </location>
</feature>
<protein>
    <submittedName>
        <fullName evidence="11">Uncharacterized protein</fullName>
    </submittedName>
</protein>
<evidence type="ECO:0000256" key="8">
    <source>
        <dbReference type="SAM" id="MobiDB-lite"/>
    </source>
</evidence>
<organism evidence="11">
    <name type="scientific">Heliothis virescens</name>
    <name type="common">Tobacco budworm moth</name>
    <dbReference type="NCBI Taxonomy" id="7102"/>
    <lineage>
        <taxon>Eukaryota</taxon>
        <taxon>Metazoa</taxon>
        <taxon>Ecdysozoa</taxon>
        <taxon>Arthropoda</taxon>
        <taxon>Hexapoda</taxon>
        <taxon>Insecta</taxon>
        <taxon>Pterygota</taxon>
        <taxon>Neoptera</taxon>
        <taxon>Endopterygota</taxon>
        <taxon>Lepidoptera</taxon>
        <taxon>Glossata</taxon>
        <taxon>Ditrysia</taxon>
        <taxon>Noctuoidea</taxon>
        <taxon>Noctuidae</taxon>
        <taxon>Heliothinae</taxon>
        <taxon>Heliothis</taxon>
    </lineage>
</organism>
<feature type="domain" description="C2H2-type" evidence="9">
    <location>
        <begin position="386"/>
        <end position="413"/>
    </location>
</feature>
<keyword evidence="5 7" id="KW-0862">Zinc</keyword>
<gene>
    <name evidence="11" type="ORF">B5V51_3699</name>
</gene>
<feature type="domain" description="ZAD" evidence="10">
    <location>
        <begin position="13"/>
        <end position="92"/>
    </location>
</feature>
<proteinExistence type="predicted"/>
<dbReference type="PROSITE" id="PS50157">
    <property type="entry name" value="ZINC_FINGER_C2H2_2"/>
    <property type="match status" value="5"/>
</dbReference>
<evidence type="ECO:0000313" key="11">
    <source>
        <dbReference type="EMBL" id="PCG69768.1"/>
    </source>
</evidence>
<dbReference type="InterPro" id="IPR009057">
    <property type="entry name" value="Homeodomain-like_sf"/>
</dbReference>
<feature type="domain" description="C2H2-type" evidence="9">
    <location>
        <begin position="412"/>
        <end position="439"/>
    </location>
</feature>
<evidence type="ECO:0000256" key="6">
    <source>
        <dbReference type="PROSITE-ProRule" id="PRU00042"/>
    </source>
</evidence>
<dbReference type="PANTHER" id="PTHR24379:SF121">
    <property type="entry name" value="C2H2-TYPE DOMAIN-CONTAINING PROTEIN"/>
    <property type="match status" value="1"/>
</dbReference>
<dbReference type="STRING" id="7102.A0A2A4JDK3"/>
<dbReference type="InterPro" id="IPR036236">
    <property type="entry name" value="Znf_C2H2_sf"/>
</dbReference>
<evidence type="ECO:0000256" key="5">
    <source>
        <dbReference type="ARBA" id="ARBA00022833"/>
    </source>
</evidence>
<dbReference type="SMART" id="SM00355">
    <property type="entry name" value="ZnF_C2H2"/>
    <property type="match status" value="8"/>
</dbReference>
<dbReference type="GO" id="GO:0005634">
    <property type="term" value="C:nucleus"/>
    <property type="evidence" value="ECO:0007669"/>
    <property type="project" value="UniProtKB-SubCell"/>
</dbReference>
<dbReference type="EMBL" id="NWSH01001894">
    <property type="protein sequence ID" value="PCG69768.1"/>
    <property type="molecule type" value="Genomic_DNA"/>
</dbReference>
<dbReference type="Pfam" id="PF07776">
    <property type="entry name" value="zf-AD"/>
    <property type="match status" value="1"/>
</dbReference>